<evidence type="ECO:0008006" key="3">
    <source>
        <dbReference type="Google" id="ProtNLM"/>
    </source>
</evidence>
<dbReference type="AlphaFoldDB" id="A0A1S2PHB0"/>
<sequence length="262" mass="29144">MTRTPRPSTEAILAALPELAPYARDAALLHPERGEPEVGDSSIGGMLLWPSDEPWPECSLPDEGNPDGTPATAMVPVAQIFRRDVPGPWWPADFDLLQILWCPNEHWDPPSQQADVSPVIEVRWRRAADVASRLATPPSPSRYDEDGYLPQACAIAAEHVTDFPFREEMPPELRPRLEELVRETGDGGDVITRLAGWKMGGWPTWHLTYPTAFPCGECVTDMRLLFTVASDHETGVVVGRFGDLRIFACPADHRHPFQADLH</sequence>
<accession>A0A1S2PHB0</accession>
<keyword evidence="2" id="KW-1185">Reference proteome</keyword>
<dbReference type="STRING" id="1428652.BIV24_13925"/>
<evidence type="ECO:0000313" key="1">
    <source>
        <dbReference type="EMBL" id="OIJ92374.1"/>
    </source>
</evidence>
<organism evidence="1 2">
    <name type="scientific">Streptomyces colonosanans</name>
    <dbReference type="NCBI Taxonomy" id="1428652"/>
    <lineage>
        <taxon>Bacteria</taxon>
        <taxon>Bacillati</taxon>
        <taxon>Actinomycetota</taxon>
        <taxon>Actinomycetes</taxon>
        <taxon>Kitasatosporales</taxon>
        <taxon>Streptomycetaceae</taxon>
        <taxon>Streptomyces</taxon>
    </lineage>
</organism>
<dbReference type="OrthoDB" id="4332009at2"/>
<evidence type="ECO:0000313" key="2">
    <source>
        <dbReference type="Proteomes" id="UP000179935"/>
    </source>
</evidence>
<reference evidence="1 2" key="1">
    <citation type="submission" date="2016-10" db="EMBL/GenBank/DDBJ databases">
        <title>Genome sequence of Streptomyces sp. MUSC 93.</title>
        <authorList>
            <person name="Lee L.-H."/>
            <person name="Ser H.-L."/>
            <person name="Law J.W.-F."/>
        </authorList>
    </citation>
    <scope>NUCLEOTIDE SEQUENCE [LARGE SCALE GENOMIC DNA]</scope>
    <source>
        <strain evidence="1 2">MUSC 93</strain>
    </source>
</reference>
<comment type="caution">
    <text evidence="1">The sequence shown here is derived from an EMBL/GenBank/DDBJ whole genome shotgun (WGS) entry which is preliminary data.</text>
</comment>
<dbReference type="InterPro" id="IPR035948">
    <property type="entry name" value="YwqG-like_sf"/>
</dbReference>
<dbReference type="Gene3D" id="2.30.320.10">
    <property type="entry name" value="YwqG-like"/>
    <property type="match status" value="1"/>
</dbReference>
<dbReference type="EMBL" id="MLYP01000038">
    <property type="protein sequence ID" value="OIJ92374.1"/>
    <property type="molecule type" value="Genomic_DNA"/>
</dbReference>
<name>A0A1S2PHB0_9ACTN</name>
<proteinExistence type="predicted"/>
<dbReference type="Proteomes" id="UP000179935">
    <property type="component" value="Unassembled WGS sequence"/>
</dbReference>
<gene>
    <name evidence="1" type="ORF">BIV24_13925</name>
</gene>
<protein>
    <recommendedName>
        <fullName evidence="3">DUF1963 domain-containing protein</fullName>
    </recommendedName>
</protein>
<dbReference type="SUPFAM" id="SSF103032">
    <property type="entry name" value="Hypothetical protein YwqG"/>
    <property type="match status" value="1"/>
</dbReference>